<sequence length="299" mass="32170">MSTHQTAKTRYIDGSNGSKFAYRRLGTGSGTPLLFLIHFRGVMDRWDPLLINSIAEHRPVILVDYVGVGLSVGEVATTIRQSAAQMIEFLQLIGEPEVDVLGFSIGGLVAQVLALNADPAILKVRKLILTGTSPSYGPGVETTTNDIVAWAGSPSLGLENFQVLFFPKTAGGTKASEAWWDRIHERGPATSGEEAADYLSQGHADGGKGVTAQMGQAIGFTNAEATEGLGGSIGRLHELNMPVLVAQGHDDWMLPTVNSFLIQQKVPNGTLLIYPDSGHGFLFQFARQFSKFVVDWLSE</sequence>
<reference evidence="2 3" key="1">
    <citation type="journal article" date="2018" name="Sci. Rep.">
        <title>Comparative genomics provides insights into the lifestyle and reveals functional heterogeneity of dark septate endophytic fungi.</title>
        <authorList>
            <person name="Knapp D.G."/>
            <person name="Nemeth J.B."/>
            <person name="Barry K."/>
            <person name="Hainaut M."/>
            <person name="Henrissat B."/>
            <person name="Johnson J."/>
            <person name="Kuo A."/>
            <person name="Lim J.H.P."/>
            <person name="Lipzen A."/>
            <person name="Nolan M."/>
            <person name="Ohm R.A."/>
            <person name="Tamas L."/>
            <person name="Grigoriev I.V."/>
            <person name="Spatafora J.W."/>
            <person name="Nagy L.G."/>
            <person name="Kovacs G.M."/>
        </authorList>
    </citation>
    <scope>NUCLEOTIDE SEQUENCE [LARGE SCALE GENOMIC DNA]</scope>
    <source>
        <strain evidence="2 3">DSE2036</strain>
    </source>
</reference>
<dbReference type="EMBL" id="KZ805953">
    <property type="protein sequence ID" value="PVH91118.1"/>
    <property type="molecule type" value="Genomic_DNA"/>
</dbReference>
<evidence type="ECO:0000313" key="3">
    <source>
        <dbReference type="Proteomes" id="UP000244855"/>
    </source>
</evidence>
<accession>A0A2V1CZE5</accession>
<feature type="domain" description="AB hydrolase-1" evidence="1">
    <location>
        <begin position="41"/>
        <end position="284"/>
    </location>
</feature>
<keyword evidence="3" id="KW-1185">Reference proteome</keyword>
<name>A0A2V1CZE5_9PLEO</name>
<dbReference type="PANTHER" id="PTHR43798:SF5">
    <property type="entry name" value="MONOACYLGLYCEROL LIPASE ABHD6"/>
    <property type="match status" value="1"/>
</dbReference>
<protein>
    <submittedName>
        <fullName evidence="2">Alpha/beta-hydrolase</fullName>
    </submittedName>
</protein>
<organism evidence="2 3">
    <name type="scientific">Periconia macrospinosa</name>
    <dbReference type="NCBI Taxonomy" id="97972"/>
    <lineage>
        <taxon>Eukaryota</taxon>
        <taxon>Fungi</taxon>
        <taxon>Dikarya</taxon>
        <taxon>Ascomycota</taxon>
        <taxon>Pezizomycotina</taxon>
        <taxon>Dothideomycetes</taxon>
        <taxon>Pleosporomycetidae</taxon>
        <taxon>Pleosporales</taxon>
        <taxon>Massarineae</taxon>
        <taxon>Periconiaceae</taxon>
        <taxon>Periconia</taxon>
    </lineage>
</organism>
<dbReference type="OrthoDB" id="8119704at2759"/>
<dbReference type="GO" id="GO:0047372">
    <property type="term" value="F:monoacylglycerol lipase activity"/>
    <property type="evidence" value="ECO:0007669"/>
    <property type="project" value="TreeGrafter"/>
</dbReference>
<dbReference type="PANTHER" id="PTHR43798">
    <property type="entry name" value="MONOACYLGLYCEROL LIPASE"/>
    <property type="match status" value="1"/>
</dbReference>
<dbReference type="AlphaFoldDB" id="A0A2V1CZE5"/>
<dbReference type="GO" id="GO:0016020">
    <property type="term" value="C:membrane"/>
    <property type="evidence" value="ECO:0007669"/>
    <property type="project" value="TreeGrafter"/>
</dbReference>
<dbReference type="STRING" id="97972.A0A2V1CZE5"/>
<evidence type="ECO:0000313" key="2">
    <source>
        <dbReference type="EMBL" id="PVH91118.1"/>
    </source>
</evidence>
<dbReference type="Proteomes" id="UP000244855">
    <property type="component" value="Unassembled WGS sequence"/>
</dbReference>
<dbReference type="InterPro" id="IPR050266">
    <property type="entry name" value="AB_hydrolase_sf"/>
</dbReference>
<dbReference type="Pfam" id="PF00561">
    <property type="entry name" value="Abhydrolase_1"/>
    <property type="match status" value="1"/>
</dbReference>
<dbReference type="Gene3D" id="3.40.50.1820">
    <property type="entry name" value="alpha/beta hydrolase"/>
    <property type="match status" value="1"/>
</dbReference>
<dbReference type="SUPFAM" id="SSF53474">
    <property type="entry name" value="alpha/beta-Hydrolases"/>
    <property type="match status" value="1"/>
</dbReference>
<proteinExistence type="predicted"/>
<dbReference type="GO" id="GO:0046464">
    <property type="term" value="P:acylglycerol catabolic process"/>
    <property type="evidence" value="ECO:0007669"/>
    <property type="project" value="TreeGrafter"/>
</dbReference>
<evidence type="ECO:0000259" key="1">
    <source>
        <dbReference type="Pfam" id="PF00561"/>
    </source>
</evidence>
<dbReference type="InterPro" id="IPR000073">
    <property type="entry name" value="AB_hydrolase_1"/>
</dbReference>
<keyword evidence="2" id="KW-0378">Hydrolase</keyword>
<dbReference type="InterPro" id="IPR029058">
    <property type="entry name" value="AB_hydrolase_fold"/>
</dbReference>
<gene>
    <name evidence="2" type="ORF">DM02DRAFT_706743</name>
</gene>